<keyword evidence="2" id="KW-0238">DNA-binding</keyword>
<proteinExistence type="predicted"/>
<sequence length="160" mass="18256">MAKEGMITPQPLMGRINRISRCFTLYRNNQLEQEGLNGYQHLYILWVCRRPGISQEQLVKEIYVHKSSVARQLALLEQNGFITRSACPSDRRQLLVYPTEKALRVLPLVREVIGRWNACLLEGFSLDEKACLLAMLERLEEKAEGIVNGEADGEGEVEQP</sequence>
<feature type="domain" description="HTH marR-type" evidence="4">
    <location>
        <begin position="9"/>
        <end position="141"/>
    </location>
</feature>
<dbReference type="PANTHER" id="PTHR42756">
    <property type="entry name" value="TRANSCRIPTIONAL REGULATOR, MARR"/>
    <property type="match status" value="1"/>
</dbReference>
<dbReference type="InterPro" id="IPR000835">
    <property type="entry name" value="HTH_MarR-typ"/>
</dbReference>
<dbReference type="PRINTS" id="PR00598">
    <property type="entry name" value="HTHMARR"/>
</dbReference>
<evidence type="ECO:0000313" key="6">
    <source>
        <dbReference type="Proteomes" id="UP000249377"/>
    </source>
</evidence>
<dbReference type="PROSITE" id="PS01117">
    <property type="entry name" value="HTH_MARR_1"/>
    <property type="match status" value="1"/>
</dbReference>
<dbReference type="SMART" id="SM00347">
    <property type="entry name" value="HTH_MARR"/>
    <property type="match status" value="1"/>
</dbReference>
<dbReference type="PANTHER" id="PTHR42756:SF1">
    <property type="entry name" value="TRANSCRIPTIONAL REPRESSOR OF EMRAB OPERON"/>
    <property type="match status" value="1"/>
</dbReference>
<name>A0A328UFZ4_9FIRM</name>
<dbReference type="PROSITE" id="PS50995">
    <property type="entry name" value="HTH_MARR_2"/>
    <property type="match status" value="1"/>
</dbReference>
<accession>A0A328UFZ4</accession>
<dbReference type="InterPro" id="IPR036388">
    <property type="entry name" value="WH-like_DNA-bd_sf"/>
</dbReference>
<evidence type="ECO:0000256" key="2">
    <source>
        <dbReference type="ARBA" id="ARBA00023125"/>
    </source>
</evidence>
<dbReference type="RefSeq" id="WP_112331731.1">
    <property type="nucleotide sequence ID" value="NZ_QLYR01000001.1"/>
</dbReference>
<keyword evidence="6" id="KW-1185">Reference proteome</keyword>
<comment type="caution">
    <text evidence="5">The sequence shown here is derived from an EMBL/GenBank/DDBJ whole genome shotgun (WGS) entry which is preliminary data.</text>
</comment>
<keyword evidence="1" id="KW-0805">Transcription regulation</keyword>
<dbReference type="EMBL" id="QLYR01000001">
    <property type="protein sequence ID" value="RAQ30536.1"/>
    <property type="molecule type" value="Genomic_DNA"/>
</dbReference>
<dbReference type="Proteomes" id="UP000249377">
    <property type="component" value="Unassembled WGS sequence"/>
</dbReference>
<dbReference type="GO" id="GO:0003700">
    <property type="term" value="F:DNA-binding transcription factor activity"/>
    <property type="evidence" value="ECO:0007669"/>
    <property type="project" value="InterPro"/>
</dbReference>
<dbReference type="Pfam" id="PF01047">
    <property type="entry name" value="MarR"/>
    <property type="match status" value="1"/>
</dbReference>
<dbReference type="AlphaFoldDB" id="A0A328UFZ4"/>
<keyword evidence="3" id="KW-0804">Transcription</keyword>
<dbReference type="InterPro" id="IPR023187">
    <property type="entry name" value="Tscrpt_reg_MarR-type_CS"/>
</dbReference>
<organism evidence="5 6">
    <name type="scientific">Hydrogeniiclostridium mannosilyticum</name>
    <dbReference type="NCBI Taxonomy" id="2764322"/>
    <lineage>
        <taxon>Bacteria</taxon>
        <taxon>Bacillati</taxon>
        <taxon>Bacillota</taxon>
        <taxon>Clostridia</taxon>
        <taxon>Eubacteriales</taxon>
        <taxon>Acutalibacteraceae</taxon>
        <taxon>Hydrogeniiclostridium</taxon>
    </lineage>
</organism>
<dbReference type="SUPFAM" id="SSF46785">
    <property type="entry name" value="Winged helix' DNA-binding domain"/>
    <property type="match status" value="1"/>
</dbReference>
<dbReference type="GO" id="GO:0003677">
    <property type="term" value="F:DNA binding"/>
    <property type="evidence" value="ECO:0007669"/>
    <property type="project" value="UniProtKB-KW"/>
</dbReference>
<reference evidence="5 6" key="1">
    <citation type="submission" date="2018-06" db="EMBL/GenBank/DDBJ databases">
        <title>Noncontiguous genome sequence of Ruminococcaceae bacterium ASD2818.</title>
        <authorList>
            <person name="Chaplin A.V."/>
            <person name="Sokolova S.R."/>
            <person name="Kochetkova T.O."/>
            <person name="Goltsov A.Y."/>
            <person name="Trofimov D.Y."/>
            <person name="Efimov B.A."/>
        </authorList>
    </citation>
    <scope>NUCLEOTIDE SEQUENCE [LARGE SCALE GENOMIC DNA]</scope>
    <source>
        <strain evidence="5 6">ASD2818</strain>
    </source>
</reference>
<dbReference type="InterPro" id="IPR036390">
    <property type="entry name" value="WH_DNA-bd_sf"/>
</dbReference>
<evidence type="ECO:0000259" key="4">
    <source>
        <dbReference type="PROSITE" id="PS50995"/>
    </source>
</evidence>
<dbReference type="Gene3D" id="1.10.10.10">
    <property type="entry name" value="Winged helix-like DNA-binding domain superfamily/Winged helix DNA-binding domain"/>
    <property type="match status" value="1"/>
</dbReference>
<evidence type="ECO:0000256" key="1">
    <source>
        <dbReference type="ARBA" id="ARBA00023015"/>
    </source>
</evidence>
<evidence type="ECO:0000256" key="3">
    <source>
        <dbReference type="ARBA" id="ARBA00023163"/>
    </source>
</evidence>
<protein>
    <submittedName>
        <fullName evidence="5">MarR family transcriptional regulator</fullName>
    </submittedName>
</protein>
<gene>
    <name evidence="5" type="ORF">DPQ25_03295</name>
</gene>
<evidence type="ECO:0000313" key="5">
    <source>
        <dbReference type="EMBL" id="RAQ30536.1"/>
    </source>
</evidence>